<dbReference type="PANTHER" id="PTHR24114">
    <property type="entry name" value="LEUCINE RICH REPEAT FAMILY PROTEIN"/>
    <property type="match status" value="1"/>
</dbReference>
<dbReference type="PANTHER" id="PTHR24114:SF2">
    <property type="entry name" value="F-BOX DOMAIN-CONTAINING PROTEIN-RELATED"/>
    <property type="match status" value="1"/>
</dbReference>
<dbReference type="InterPro" id="IPR052394">
    <property type="entry name" value="LRR-containing"/>
</dbReference>
<dbReference type="EMBL" id="JARBJD010000039">
    <property type="protein sequence ID" value="KAK2958236.1"/>
    <property type="molecule type" value="Genomic_DNA"/>
</dbReference>
<proteinExistence type="predicted"/>
<dbReference type="SMART" id="SM00368">
    <property type="entry name" value="LRR_RI"/>
    <property type="match status" value="10"/>
</dbReference>
<reference evidence="2 3" key="1">
    <citation type="journal article" date="2022" name="bioRxiv">
        <title>Genomics of Preaxostyla Flagellates Illuminates Evolutionary Transitions and the Path Towards Mitochondrial Loss.</title>
        <authorList>
            <person name="Novak L.V.F."/>
            <person name="Treitli S.C."/>
            <person name="Pyrih J."/>
            <person name="Halakuc P."/>
            <person name="Pipaliya S.V."/>
            <person name="Vacek V."/>
            <person name="Brzon O."/>
            <person name="Soukal P."/>
            <person name="Eme L."/>
            <person name="Dacks J.B."/>
            <person name="Karnkowska A."/>
            <person name="Elias M."/>
            <person name="Hampl V."/>
        </authorList>
    </citation>
    <scope>NUCLEOTIDE SEQUENCE [LARGE SCALE GENOMIC DNA]</scope>
    <source>
        <strain evidence="2">NAU3</strain>
        <tissue evidence="2">Gut</tissue>
    </source>
</reference>
<feature type="region of interest" description="Disordered" evidence="1">
    <location>
        <begin position="480"/>
        <end position="537"/>
    </location>
</feature>
<name>A0ABQ9Y3C3_9EUKA</name>
<dbReference type="Gene3D" id="3.80.10.10">
    <property type="entry name" value="Ribonuclease Inhibitor"/>
    <property type="match status" value="3"/>
</dbReference>
<protein>
    <submittedName>
        <fullName evidence="2">NLR Family CARD Domain Containing protein</fullName>
    </submittedName>
</protein>
<accession>A0ABQ9Y3C3</accession>
<dbReference type="Pfam" id="PF13516">
    <property type="entry name" value="LRR_6"/>
    <property type="match status" value="7"/>
</dbReference>
<organism evidence="2 3">
    <name type="scientific">Blattamonas nauphoetae</name>
    <dbReference type="NCBI Taxonomy" id="2049346"/>
    <lineage>
        <taxon>Eukaryota</taxon>
        <taxon>Metamonada</taxon>
        <taxon>Preaxostyla</taxon>
        <taxon>Oxymonadida</taxon>
        <taxon>Blattamonas</taxon>
    </lineage>
</organism>
<dbReference type="InterPro" id="IPR032675">
    <property type="entry name" value="LRR_dom_sf"/>
</dbReference>
<dbReference type="SUPFAM" id="SSF52047">
    <property type="entry name" value="RNI-like"/>
    <property type="match status" value="2"/>
</dbReference>
<dbReference type="InterPro" id="IPR001611">
    <property type="entry name" value="Leu-rich_rpt"/>
</dbReference>
<evidence type="ECO:0000313" key="3">
    <source>
        <dbReference type="Proteomes" id="UP001281761"/>
    </source>
</evidence>
<sequence length="537" mass="58231">MIPSSPAKSSGKNGSAQEETVDFGEDFHYHPNTKSYSLELRWKSLSVANQLALGSTLLATRLNLTTVNLAHTDFTPRGMQQLASVLSVSTTITNLDIGHNKLGEEGAVAIGKALASNITLQHLNLEWNDIQDTGLKSIIDALVENKDSNLHSLDIHSNKIGPAGGKFLADYLATDPSLRDINARFNPIGDEGARAILRSILYNRTLHTVDLTRCDIGDDCLAGYATKQFFQEVPSPTTQTGKTISPSLHLLHLRLDQNRIGADGLRDLMSGLHNLMKGQKKGLLSTLGGDRHSADQNPSSLSISQNNTIALNGHIPALEGIRAMVDYFCDPCCGFEKIEMSGCGLGDAGCDVFVKLFAGNRTVKEVDIGRNRLTNLSCHNIVDALAGNHSLVSLDLRANEFTEVSFAELIETVEKTPTLREIDLRGNPIRVDEEVQALLERYPRAAERIHLKEKANDHAASGQMTFSSKGTLYSSAIAKPAPKKKMTASTPVLPTVVKNSEPQETASAAPAKTVTRNPKTQKKGKPTALSWIKSNKE</sequence>
<feature type="compositionally biased region" description="Polar residues" evidence="1">
    <location>
        <begin position="497"/>
        <end position="506"/>
    </location>
</feature>
<evidence type="ECO:0000256" key="1">
    <source>
        <dbReference type="SAM" id="MobiDB-lite"/>
    </source>
</evidence>
<gene>
    <name evidence="2" type="ORF">BLNAU_6723</name>
</gene>
<dbReference type="Proteomes" id="UP001281761">
    <property type="component" value="Unassembled WGS sequence"/>
</dbReference>
<keyword evidence="3" id="KW-1185">Reference proteome</keyword>
<evidence type="ECO:0000313" key="2">
    <source>
        <dbReference type="EMBL" id="KAK2958236.1"/>
    </source>
</evidence>
<comment type="caution">
    <text evidence="2">The sequence shown here is derived from an EMBL/GenBank/DDBJ whole genome shotgun (WGS) entry which is preliminary data.</text>
</comment>